<dbReference type="AlphaFoldDB" id="A0A4C1W4Q2"/>
<gene>
    <name evidence="2" type="ORF">EVAR_95805_1</name>
</gene>
<sequence length="155" mass="17713">MLIILRNEDKPRSLKDYDKFVCAEILDLDKDQELFQTVSKNMIHGPYGSGYLNSSCIKNYGTSSKCSIKYPKTFFGETRDGHDRAQLQITVAPQESSDQPTSSNERRDEVKVYIDSSMPGEVFSDDSSRRDVSDGTSVIRDPSEWLVVWSDEWRV</sequence>
<keyword evidence="3" id="KW-1185">Reference proteome</keyword>
<feature type="compositionally biased region" description="Polar residues" evidence="1">
    <location>
        <begin position="90"/>
        <end position="103"/>
    </location>
</feature>
<feature type="region of interest" description="Disordered" evidence="1">
    <location>
        <begin position="90"/>
        <end position="110"/>
    </location>
</feature>
<protein>
    <submittedName>
        <fullName evidence="2">Uncharacterized protein</fullName>
    </submittedName>
</protein>
<proteinExistence type="predicted"/>
<organism evidence="2 3">
    <name type="scientific">Eumeta variegata</name>
    <name type="common">Bagworm moth</name>
    <name type="synonym">Eumeta japonica</name>
    <dbReference type="NCBI Taxonomy" id="151549"/>
    <lineage>
        <taxon>Eukaryota</taxon>
        <taxon>Metazoa</taxon>
        <taxon>Ecdysozoa</taxon>
        <taxon>Arthropoda</taxon>
        <taxon>Hexapoda</taxon>
        <taxon>Insecta</taxon>
        <taxon>Pterygota</taxon>
        <taxon>Neoptera</taxon>
        <taxon>Endopterygota</taxon>
        <taxon>Lepidoptera</taxon>
        <taxon>Glossata</taxon>
        <taxon>Ditrysia</taxon>
        <taxon>Tineoidea</taxon>
        <taxon>Psychidae</taxon>
        <taxon>Oiketicinae</taxon>
        <taxon>Eumeta</taxon>
    </lineage>
</organism>
<evidence type="ECO:0000313" key="2">
    <source>
        <dbReference type="EMBL" id="GBP45154.1"/>
    </source>
</evidence>
<evidence type="ECO:0000313" key="3">
    <source>
        <dbReference type="Proteomes" id="UP000299102"/>
    </source>
</evidence>
<dbReference type="Proteomes" id="UP000299102">
    <property type="component" value="Unassembled WGS sequence"/>
</dbReference>
<dbReference type="STRING" id="151549.A0A4C1W4Q2"/>
<comment type="caution">
    <text evidence="2">The sequence shown here is derived from an EMBL/GenBank/DDBJ whole genome shotgun (WGS) entry which is preliminary data.</text>
</comment>
<reference evidence="2 3" key="1">
    <citation type="journal article" date="2019" name="Commun. Biol.">
        <title>The bagworm genome reveals a unique fibroin gene that provides high tensile strength.</title>
        <authorList>
            <person name="Kono N."/>
            <person name="Nakamura H."/>
            <person name="Ohtoshi R."/>
            <person name="Tomita M."/>
            <person name="Numata K."/>
            <person name="Arakawa K."/>
        </authorList>
    </citation>
    <scope>NUCLEOTIDE SEQUENCE [LARGE SCALE GENOMIC DNA]</scope>
</reference>
<dbReference type="EMBL" id="BGZK01000465">
    <property type="protein sequence ID" value="GBP45154.1"/>
    <property type="molecule type" value="Genomic_DNA"/>
</dbReference>
<accession>A0A4C1W4Q2</accession>
<name>A0A4C1W4Q2_EUMVA</name>
<evidence type="ECO:0000256" key="1">
    <source>
        <dbReference type="SAM" id="MobiDB-lite"/>
    </source>
</evidence>
<feature type="region of interest" description="Disordered" evidence="1">
    <location>
        <begin position="117"/>
        <end position="136"/>
    </location>
</feature>